<sequence precursor="true">MEKWLLVFLFLFLLAIKVAYALNFRIESDELQHLHVVWGWVTGRLPYRDIFDNHGPLFHLLCAPIFSLFGERADIVIPMRFAMFPLWLWSLWSVYAIGKSLYSPRIAAWAVLLAAFFPEFLFTSTEFRTDDLWMALWLSVLSILIGAKLTRARAFVAGLLLGAAFTVTVKTGLMLGAVTVAGVWIWIWKWKRQETIDWKPQFGFMVAGGLGLAILPLAFALFFWSRGAFDAFVYCNITHNLVPHTQNWNQFDGHLLWLPLAIVAAVIGLFRSASLQEAVWVRRIFLALVTLFYFAALKTLFPTLTRQDDLPYLPLLAIFASAAIHYGTRPQAMRFMPKMGTVCALLVVVVANIGLAFRMSPPLQNKNREEIAMIADTLRVTKRSDLVMDAIGETIFRDRPFYYAIEAFTKARFAVGSIPNRIAERLVETGTAVVRPRGLPESTKRFIDQNYVGLGADLCVLGKIIPVRNGNGRDPIHFTSVIPGRFVVISKQGKLLSGKVDGVVFNGSCALSIGEHALFLDNGMTDRMAIFWENAFLRGFLPFKRP</sequence>
<dbReference type="AlphaFoldDB" id="B4CZH9"/>
<feature type="transmembrane region" description="Helical" evidence="1">
    <location>
        <begin position="134"/>
        <end position="165"/>
    </location>
</feature>
<evidence type="ECO:0000313" key="3">
    <source>
        <dbReference type="EMBL" id="EDY20143.1"/>
    </source>
</evidence>
<dbReference type="eggNOG" id="COG1807">
    <property type="taxonomic scope" value="Bacteria"/>
</dbReference>
<keyword evidence="1" id="KW-0472">Membrane</keyword>
<feature type="transmembrane region" description="Helical" evidence="1">
    <location>
        <begin position="202"/>
        <end position="224"/>
    </location>
</feature>
<organism evidence="3 4">
    <name type="scientific">Chthoniobacter flavus Ellin428</name>
    <dbReference type="NCBI Taxonomy" id="497964"/>
    <lineage>
        <taxon>Bacteria</taxon>
        <taxon>Pseudomonadati</taxon>
        <taxon>Verrucomicrobiota</taxon>
        <taxon>Spartobacteria</taxon>
        <taxon>Chthoniobacterales</taxon>
        <taxon>Chthoniobacteraceae</taxon>
        <taxon>Chthoniobacter</taxon>
    </lineage>
</organism>
<dbReference type="InterPro" id="IPR038731">
    <property type="entry name" value="RgtA/B/C-like"/>
</dbReference>
<reference evidence="3 4" key="1">
    <citation type="journal article" date="2011" name="J. Bacteriol.">
        <title>Genome sequence of Chthoniobacter flavus Ellin428, an aerobic heterotrophic soil bacterium.</title>
        <authorList>
            <person name="Kant R."/>
            <person name="van Passel M.W."/>
            <person name="Palva A."/>
            <person name="Lucas S."/>
            <person name="Lapidus A."/>
            <person name="Glavina Del Rio T."/>
            <person name="Dalin E."/>
            <person name="Tice H."/>
            <person name="Bruce D."/>
            <person name="Goodwin L."/>
            <person name="Pitluck S."/>
            <person name="Larimer F.W."/>
            <person name="Land M.L."/>
            <person name="Hauser L."/>
            <person name="Sangwan P."/>
            <person name="de Vos W.M."/>
            <person name="Janssen P.H."/>
            <person name="Smidt H."/>
        </authorList>
    </citation>
    <scope>NUCLEOTIDE SEQUENCE [LARGE SCALE GENOMIC DNA]</scope>
    <source>
        <strain evidence="3 4">Ellin428</strain>
    </source>
</reference>
<comment type="caution">
    <text evidence="3">The sequence shown here is derived from an EMBL/GenBank/DDBJ whole genome shotgun (WGS) entry which is preliminary data.</text>
</comment>
<dbReference type="RefSeq" id="WP_006979392.1">
    <property type="nucleotide sequence ID" value="NZ_ABVL01000005.1"/>
</dbReference>
<name>B4CZH9_9BACT</name>
<feature type="transmembrane region" description="Helical" evidence="1">
    <location>
        <begin position="284"/>
        <end position="304"/>
    </location>
</feature>
<dbReference type="InParanoid" id="B4CZH9"/>
<dbReference type="STRING" id="497964.CfE428DRAFT_2067"/>
<evidence type="ECO:0000259" key="2">
    <source>
        <dbReference type="Pfam" id="PF13231"/>
    </source>
</evidence>
<feature type="transmembrane region" description="Helical" evidence="1">
    <location>
        <begin position="171"/>
        <end position="190"/>
    </location>
</feature>
<proteinExistence type="predicted"/>
<accession>B4CZH9</accession>
<keyword evidence="1" id="KW-0812">Transmembrane</keyword>
<protein>
    <recommendedName>
        <fullName evidence="2">Glycosyltransferase RgtA/B/C/D-like domain-containing protein</fullName>
    </recommendedName>
</protein>
<feature type="transmembrane region" description="Helical" evidence="1">
    <location>
        <begin position="81"/>
        <end position="98"/>
    </location>
</feature>
<keyword evidence="1" id="KW-1133">Transmembrane helix</keyword>
<evidence type="ECO:0000256" key="1">
    <source>
        <dbReference type="SAM" id="Phobius"/>
    </source>
</evidence>
<dbReference type="Pfam" id="PF13231">
    <property type="entry name" value="PMT_2"/>
    <property type="match status" value="1"/>
</dbReference>
<keyword evidence="4" id="KW-1185">Reference proteome</keyword>
<evidence type="ECO:0000313" key="4">
    <source>
        <dbReference type="Proteomes" id="UP000005824"/>
    </source>
</evidence>
<feature type="transmembrane region" description="Helical" evidence="1">
    <location>
        <begin position="310"/>
        <end position="327"/>
    </location>
</feature>
<feature type="transmembrane region" description="Helical" evidence="1">
    <location>
        <begin position="104"/>
        <end position="122"/>
    </location>
</feature>
<dbReference type="Proteomes" id="UP000005824">
    <property type="component" value="Unassembled WGS sequence"/>
</dbReference>
<dbReference type="EMBL" id="ABVL01000005">
    <property type="protein sequence ID" value="EDY20143.1"/>
    <property type="molecule type" value="Genomic_DNA"/>
</dbReference>
<feature type="transmembrane region" description="Helical" evidence="1">
    <location>
        <begin position="254"/>
        <end position="272"/>
    </location>
</feature>
<feature type="transmembrane region" description="Helical" evidence="1">
    <location>
        <begin position="339"/>
        <end position="357"/>
    </location>
</feature>
<gene>
    <name evidence="3" type="ORF">CfE428DRAFT_2067</name>
</gene>
<feature type="domain" description="Glycosyltransferase RgtA/B/C/D-like" evidence="2">
    <location>
        <begin position="53"/>
        <end position="188"/>
    </location>
</feature>